<proteinExistence type="predicted"/>
<dbReference type="Proteomes" id="UP001138672">
    <property type="component" value="Unassembled WGS sequence"/>
</dbReference>
<protein>
    <submittedName>
        <fullName evidence="3">Uncharacterized protein</fullName>
    </submittedName>
</protein>
<keyword evidence="2" id="KW-0812">Transmembrane</keyword>
<dbReference type="OrthoDB" id="1442903at2"/>
<feature type="region of interest" description="Disordered" evidence="1">
    <location>
        <begin position="1"/>
        <end position="33"/>
    </location>
</feature>
<dbReference type="EMBL" id="JAUSUU010000001">
    <property type="protein sequence ID" value="MDQ0333717.1"/>
    <property type="molecule type" value="Genomic_DNA"/>
</dbReference>
<evidence type="ECO:0000313" key="3">
    <source>
        <dbReference type="EMBL" id="MBP1838940.1"/>
    </source>
</evidence>
<evidence type="ECO:0000256" key="2">
    <source>
        <dbReference type="SAM" id="Phobius"/>
    </source>
</evidence>
<sequence>MSNSQQKPSWSLQDNKRSETEREAFKPTGKSPKKLSKMYIGVVVLVTYLTSLTLTIGSKKTLETCITSDFCFNSKDDVFLYAFYVFSTIAIIVFVILMASKFGKRFGHAVKQ</sequence>
<gene>
    <name evidence="3" type="ORF">J2Z56_000846</name>
    <name evidence="4" type="ORF">J2Z57_000139</name>
</gene>
<dbReference type="AlphaFoldDB" id="A0A9X1CB81"/>
<evidence type="ECO:0000256" key="1">
    <source>
        <dbReference type="SAM" id="MobiDB-lite"/>
    </source>
</evidence>
<comment type="caution">
    <text evidence="3">The sequence shown here is derived from an EMBL/GenBank/DDBJ whole genome shotgun (WGS) entry which is preliminary data.</text>
</comment>
<evidence type="ECO:0000313" key="6">
    <source>
        <dbReference type="Proteomes" id="UP001231587"/>
    </source>
</evidence>
<keyword evidence="2" id="KW-1133">Transmembrane helix</keyword>
<evidence type="ECO:0000313" key="4">
    <source>
        <dbReference type="EMBL" id="MDQ0333717.1"/>
    </source>
</evidence>
<evidence type="ECO:0000313" key="5">
    <source>
        <dbReference type="Proteomes" id="UP001138672"/>
    </source>
</evidence>
<dbReference type="RefSeq" id="WP_057783868.1">
    <property type="nucleotide sequence ID" value="NZ_JAGGJQ010000002.1"/>
</dbReference>
<feature type="compositionally biased region" description="Polar residues" evidence="1">
    <location>
        <begin position="1"/>
        <end position="13"/>
    </location>
</feature>
<dbReference type="EMBL" id="JAGGJQ010000002">
    <property type="protein sequence ID" value="MBP1838940.1"/>
    <property type="molecule type" value="Genomic_DNA"/>
</dbReference>
<organism evidence="3 5">
    <name type="scientific">Formosa algae</name>
    <dbReference type="NCBI Taxonomy" id="225843"/>
    <lineage>
        <taxon>Bacteria</taxon>
        <taxon>Pseudomonadati</taxon>
        <taxon>Bacteroidota</taxon>
        <taxon>Flavobacteriia</taxon>
        <taxon>Flavobacteriales</taxon>
        <taxon>Flavobacteriaceae</taxon>
        <taxon>Formosa</taxon>
    </lineage>
</organism>
<keyword evidence="6" id="KW-1185">Reference proteome</keyword>
<accession>A0A9X1CB81</accession>
<feature type="transmembrane region" description="Helical" evidence="2">
    <location>
        <begin position="78"/>
        <end position="99"/>
    </location>
</feature>
<name>A0A9X1CB81_9FLAO</name>
<keyword evidence="2" id="KW-0472">Membrane</keyword>
<dbReference type="Proteomes" id="UP001231587">
    <property type="component" value="Unassembled WGS sequence"/>
</dbReference>
<feature type="compositionally biased region" description="Basic and acidic residues" evidence="1">
    <location>
        <begin position="14"/>
        <end position="25"/>
    </location>
</feature>
<feature type="transmembrane region" description="Helical" evidence="2">
    <location>
        <begin position="38"/>
        <end position="58"/>
    </location>
</feature>
<reference evidence="3" key="1">
    <citation type="submission" date="2021-03" db="EMBL/GenBank/DDBJ databases">
        <title>Genomic Encyclopedia of Type Strains, Phase IV (KMG-IV): sequencing the most valuable type-strain genomes for metagenomic binning, comparative biology and taxonomic classification.</title>
        <authorList>
            <person name="Goeker M."/>
        </authorList>
    </citation>
    <scope>NUCLEOTIDE SEQUENCE</scope>
    <source>
        <strain evidence="3">DSM 15523</strain>
        <strain evidence="4 6">DSM 16476</strain>
    </source>
</reference>